<evidence type="ECO:0000256" key="2">
    <source>
        <dbReference type="ARBA" id="ARBA00010145"/>
    </source>
</evidence>
<comment type="caution">
    <text evidence="9">The sequence shown here is derived from an EMBL/GenBank/DDBJ whole genome shotgun (WGS) entry which is preliminary data.</text>
</comment>
<keyword evidence="7 8" id="KW-0472">Membrane</keyword>
<evidence type="ECO:0000256" key="5">
    <source>
        <dbReference type="ARBA" id="ARBA00022692"/>
    </source>
</evidence>
<dbReference type="PANTHER" id="PTHR36838:SF1">
    <property type="entry name" value="SLR1864 PROTEIN"/>
    <property type="match status" value="1"/>
</dbReference>
<organism evidence="9 10">
    <name type="scientific">Profundibacterium mesophilum KAUST100406-0324</name>
    <dbReference type="NCBI Taxonomy" id="1037889"/>
    <lineage>
        <taxon>Bacteria</taxon>
        <taxon>Pseudomonadati</taxon>
        <taxon>Pseudomonadota</taxon>
        <taxon>Alphaproteobacteria</taxon>
        <taxon>Rhodobacterales</taxon>
        <taxon>Roseobacteraceae</taxon>
        <taxon>Profundibacterium</taxon>
    </lineage>
</organism>
<dbReference type="Proteomes" id="UP000698242">
    <property type="component" value="Unassembled WGS sequence"/>
</dbReference>
<gene>
    <name evidence="9" type="ORF">PMES_01561</name>
</gene>
<protein>
    <submittedName>
        <fullName evidence="9">Permease</fullName>
    </submittedName>
</protein>
<reference evidence="9" key="1">
    <citation type="submission" date="2013-03" db="EMBL/GenBank/DDBJ databases">
        <title>Genome Sequence of the Profundibacterium mesophilum strain KAUST100406-0324T from Red Sea, a novel genus in the family Rhodobacteraceae.</title>
        <authorList>
            <person name="Essack M."/>
            <person name="Alam I."/>
            <person name="Lafi F."/>
            <person name="Alawi W."/>
            <person name="Kamanu F."/>
            <person name="Al-Suwailem A."/>
            <person name="Lee O.O."/>
            <person name="Xu Y."/>
            <person name="Bajic V."/>
            <person name="Qian P.-Y."/>
            <person name="Archer J."/>
        </authorList>
    </citation>
    <scope>NUCLEOTIDE SEQUENCE</scope>
    <source>
        <strain evidence="9">KAUST100406-0324</strain>
    </source>
</reference>
<feature type="transmembrane region" description="Helical" evidence="8">
    <location>
        <begin position="34"/>
        <end position="53"/>
    </location>
</feature>
<evidence type="ECO:0000256" key="7">
    <source>
        <dbReference type="ARBA" id="ARBA00023136"/>
    </source>
</evidence>
<evidence type="ECO:0000313" key="9">
    <source>
        <dbReference type="EMBL" id="KAF0676099.1"/>
    </source>
</evidence>
<feature type="transmembrane region" description="Helical" evidence="8">
    <location>
        <begin position="126"/>
        <end position="149"/>
    </location>
</feature>
<evidence type="ECO:0000256" key="1">
    <source>
        <dbReference type="ARBA" id="ARBA00004651"/>
    </source>
</evidence>
<keyword evidence="4" id="KW-1003">Cell membrane</keyword>
<feature type="transmembrane region" description="Helical" evidence="8">
    <location>
        <begin position="95"/>
        <end position="114"/>
    </location>
</feature>
<evidence type="ECO:0000313" key="10">
    <source>
        <dbReference type="Proteomes" id="UP000698242"/>
    </source>
</evidence>
<dbReference type="AlphaFoldDB" id="A0A921NT51"/>
<feature type="transmembrane region" description="Helical" evidence="8">
    <location>
        <begin position="228"/>
        <end position="250"/>
    </location>
</feature>
<feature type="transmembrane region" description="Helical" evidence="8">
    <location>
        <begin position="199"/>
        <end position="216"/>
    </location>
</feature>
<feature type="transmembrane region" description="Helical" evidence="8">
    <location>
        <begin position="170"/>
        <end position="193"/>
    </location>
</feature>
<keyword evidence="10" id="KW-1185">Reference proteome</keyword>
<dbReference type="Gene3D" id="1.20.1530.20">
    <property type="match status" value="2"/>
</dbReference>
<sequence length="309" mass="32696">MGDLVGVILPVFLVIGFGYGSARTRLIDAASIDALMRFTQTFAIPVLLFAAMARLDLDTEFDPRLLASFYLGAAAGFATGLLGARYIFGRDWEDAVAIGFCGLFSNSILLGLPISERAFGTEALHYNFAIISIHAPFCYGLGVTAMEIIRSRGTAPSSLPRRVLGAMFRNALVIGLTAGLALNLSGLTLSPVIWEGVDLMARAALPTALFALGGILMRYRPEGDLRVIGWICATSLLVHPAIAFGTGTLLGLSTEALRATVVTAAMAPGINTYIFANLYGRARRVAASGVLIGTALSIFSVSFWLAVLP</sequence>
<feature type="transmembrane region" description="Helical" evidence="8">
    <location>
        <begin position="256"/>
        <end position="278"/>
    </location>
</feature>
<dbReference type="GO" id="GO:0055085">
    <property type="term" value="P:transmembrane transport"/>
    <property type="evidence" value="ECO:0007669"/>
    <property type="project" value="InterPro"/>
</dbReference>
<proteinExistence type="inferred from homology"/>
<keyword evidence="3" id="KW-0813">Transport</keyword>
<name>A0A921NT51_9RHOB</name>
<dbReference type="PANTHER" id="PTHR36838">
    <property type="entry name" value="AUXIN EFFLUX CARRIER FAMILY PROTEIN"/>
    <property type="match status" value="1"/>
</dbReference>
<dbReference type="InterPro" id="IPR004776">
    <property type="entry name" value="Mem_transp_PIN-like"/>
</dbReference>
<evidence type="ECO:0000256" key="3">
    <source>
        <dbReference type="ARBA" id="ARBA00022448"/>
    </source>
</evidence>
<feature type="transmembrane region" description="Helical" evidence="8">
    <location>
        <begin position="6"/>
        <end position="22"/>
    </location>
</feature>
<dbReference type="InterPro" id="IPR038770">
    <property type="entry name" value="Na+/solute_symporter_sf"/>
</dbReference>
<dbReference type="EMBL" id="APKE01000018">
    <property type="protein sequence ID" value="KAF0676099.1"/>
    <property type="molecule type" value="Genomic_DNA"/>
</dbReference>
<comment type="similarity">
    <text evidence="2">Belongs to the auxin efflux carrier (TC 2.A.69) family.</text>
</comment>
<dbReference type="GO" id="GO:0005886">
    <property type="term" value="C:plasma membrane"/>
    <property type="evidence" value="ECO:0007669"/>
    <property type="project" value="UniProtKB-SubCell"/>
</dbReference>
<accession>A0A921NT51</accession>
<evidence type="ECO:0000256" key="8">
    <source>
        <dbReference type="SAM" id="Phobius"/>
    </source>
</evidence>
<keyword evidence="5 8" id="KW-0812">Transmembrane</keyword>
<dbReference type="OrthoDB" id="9810457at2"/>
<feature type="transmembrane region" description="Helical" evidence="8">
    <location>
        <begin position="285"/>
        <end position="307"/>
    </location>
</feature>
<evidence type="ECO:0000256" key="6">
    <source>
        <dbReference type="ARBA" id="ARBA00022989"/>
    </source>
</evidence>
<dbReference type="RefSeq" id="WP_159965087.1">
    <property type="nucleotide sequence ID" value="NZ_APKE01000018.1"/>
</dbReference>
<evidence type="ECO:0000256" key="4">
    <source>
        <dbReference type="ARBA" id="ARBA00022475"/>
    </source>
</evidence>
<dbReference type="Pfam" id="PF03547">
    <property type="entry name" value="Mem_trans"/>
    <property type="match status" value="1"/>
</dbReference>
<comment type="subcellular location">
    <subcellularLocation>
        <location evidence="1">Cell membrane</location>
        <topology evidence="1">Multi-pass membrane protein</topology>
    </subcellularLocation>
</comment>
<feature type="transmembrane region" description="Helical" evidence="8">
    <location>
        <begin position="65"/>
        <end position="88"/>
    </location>
</feature>
<keyword evidence="6 8" id="KW-1133">Transmembrane helix</keyword>